<gene>
    <name evidence="2" type="ORF">MOO45_04865</name>
</gene>
<keyword evidence="3" id="KW-1185">Reference proteome</keyword>
<evidence type="ECO:0000313" key="2">
    <source>
        <dbReference type="EMBL" id="UQS81559.1"/>
    </source>
</evidence>
<reference evidence="2" key="1">
    <citation type="journal article" date="2022" name="Int. J. Syst. Evol. Microbiol.">
        <title>Apilactobacillus apisilvae sp. nov., Nicolia spurrieriana gen. nov. sp. nov., Bombilactobacillus folatiphilus sp. nov. and Bombilactobacillus thymidiniphilus sp. nov., four new lactic acid bacterial isolates from stingless bees Tetragonula carbonaria and Austroplebeia australis.</title>
        <authorList>
            <person name="Oliphant S.A."/>
            <person name="Watson-Haigh N.S."/>
            <person name="Sumby K.M."/>
            <person name="Gardner J."/>
            <person name="Groom S."/>
            <person name="Jiranek V."/>
        </authorList>
    </citation>
    <scope>NUCLEOTIDE SEQUENCE</scope>
    <source>
        <strain evidence="2">SG4_D2</strain>
    </source>
</reference>
<evidence type="ECO:0000256" key="1">
    <source>
        <dbReference type="SAM" id="Phobius"/>
    </source>
</evidence>
<feature type="transmembrane region" description="Helical" evidence="1">
    <location>
        <begin position="30"/>
        <end position="47"/>
    </location>
</feature>
<dbReference type="RefSeq" id="WP_249513829.1">
    <property type="nucleotide sequence ID" value="NZ_CP093366.1"/>
</dbReference>
<name>A0ABY4P782_9LACO</name>
<dbReference type="EMBL" id="CP093366">
    <property type="protein sequence ID" value="UQS81559.1"/>
    <property type="molecule type" value="Genomic_DNA"/>
</dbReference>
<accession>A0ABY4P782</accession>
<organism evidence="2 3">
    <name type="scientific">Bombilactobacillus folatiphilus</name>
    <dbReference type="NCBI Taxonomy" id="2923362"/>
    <lineage>
        <taxon>Bacteria</taxon>
        <taxon>Bacillati</taxon>
        <taxon>Bacillota</taxon>
        <taxon>Bacilli</taxon>
        <taxon>Lactobacillales</taxon>
        <taxon>Lactobacillaceae</taxon>
        <taxon>Bombilactobacillus</taxon>
    </lineage>
</organism>
<feature type="transmembrane region" description="Helical" evidence="1">
    <location>
        <begin position="53"/>
        <end position="75"/>
    </location>
</feature>
<dbReference type="Proteomes" id="UP000831495">
    <property type="component" value="Chromosome"/>
</dbReference>
<keyword evidence="1" id="KW-1133">Transmembrane helix</keyword>
<sequence length="232" mass="27466">MFTSHITKQNFREINKTTWRYCKLNTLRPLFIIVDFLIICIWINEYLTDKRQLMSWIIIGLFFIIVYPFIAKLIYTTMSNRKFKKSILESDNNLYFILFFNKSEQTKNSYRELFEKLPDLVTAYKFKKIAMPDNPDYNLKADPIFNEIFKKFDIVAPTQKYNKLIETDNFLLLTQKILKPSGIFISTGKSYIITKSKKNLHTFKTNPELIQKLKSITKHSVIATSNPEILNS</sequence>
<evidence type="ECO:0000313" key="3">
    <source>
        <dbReference type="Proteomes" id="UP000831495"/>
    </source>
</evidence>
<keyword evidence="1" id="KW-0812">Transmembrane</keyword>
<keyword evidence="1" id="KW-0472">Membrane</keyword>
<proteinExistence type="predicted"/>
<protein>
    <submittedName>
        <fullName evidence="2">Uncharacterized protein</fullName>
    </submittedName>
</protein>